<dbReference type="EMBL" id="JACGLT010000003">
    <property type="protein sequence ID" value="MBA6152045.1"/>
    <property type="molecule type" value="Genomic_DNA"/>
</dbReference>
<comment type="caution">
    <text evidence="9">The sequence shown here is derived from an EMBL/GenBank/DDBJ whole genome shotgun (WGS) entry which is preliminary data.</text>
</comment>
<evidence type="ECO:0000313" key="9">
    <source>
        <dbReference type="EMBL" id="MBA6152045.1"/>
    </source>
</evidence>
<feature type="domain" description="RagB/SusD" evidence="7">
    <location>
        <begin position="370"/>
        <end position="445"/>
    </location>
</feature>
<name>A0A7W2M3J6_9FLAO</name>
<dbReference type="RefSeq" id="WP_182203125.1">
    <property type="nucleotide sequence ID" value="NZ_JACGLT010000003.1"/>
</dbReference>
<evidence type="ECO:0000259" key="8">
    <source>
        <dbReference type="Pfam" id="PF14322"/>
    </source>
</evidence>
<evidence type="ECO:0000313" key="10">
    <source>
        <dbReference type="Proteomes" id="UP000541857"/>
    </source>
</evidence>
<keyword evidence="3 6" id="KW-0732">Signal</keyword>
<evidence type="ECO:0000259" key="7">
    <source>
        <dbReference type="Pfam" id="PF07980"/>
    </source>
</evidence>
<comment type="similarity">
    <text evidence="2">Belongs to the SusD family.</text>
</comment>
<dbReference type="InterPro" id="IPR011990">
    <property type="entry name" value="TPR-like_helical_dom_sf"/>
</dbReference>
<sequence>MKIKKIKFILGIFAICLINASCEDALSVSPKSEVKYDDLFSNKYGFKDQLTGVYTSLCSEDLYGANLTYGMMDALGQQYVWTQETGKYYSFNRFNYDNINSVSVIENVWSKMYNTIANTNILLKGLEDHKGILLEEEERIYKAEALALRAFLHFDLLRIFGGSYATGANEESIPYVKSISKEVTPFSTVSETINLIIADLQEAASLLINDPIKGEVENTTFLGNREFHLNYYAVRALLARAYLFKNDKSNAYQNAMEIINSGKFPWVARTKVTTPTRETRDGIFVTEGIFMLNNSKIDELTGKYLREGQSEDKSNLLVIKPSVLNDIFETDRYGGFDWRYTYYFETQKENFYGSTKLWQFRTMPTEYKNRQPLLSISEMYLIASECAPAKEEALNYFNTLRQHRGFDSGYDLQIEVTDKVLQNEIAKEYRKEFVGEGQWFFYCKRTDMDIIPNTIVPFAKSYYTLPIPDQENDYGTRN</sequence>
<dbReference type="InterPro" id="IPR033985">
    <property type="entry name" value="SusD-like_N"/>
</dbReference>
<dbReference type="SUPFAM" id="SSF48452">
    <property type="entry name" value="TPR-like"/>
    <property type="match status" value="1"/>
</dbReference>
<protein>
    <submittedName>
        <fullName evidence="9">RagB/SusD family nutrient uptake outer membrane protein</fullName>
    </submittedName>
</protein>
<feature type="chain" id="PRO_5031165537" evidence="6">
    <location>
        <begin position="21"/>
        <end position="478"/>
    </location>
</feature>
<evidence type="ECO:0000256" key="1">
    <source>
        <dbReference type="ARBA" id="ARBA00004442"/>
    </source>
</evidence>
<comment type="subcellular location">
    <subcellularLocation>
        <location evidence="1">Cell outer membrane</location>
    </subcellularLocation>
</comment>
<dbReference type="Proteomes" id="UP000541857">
    <property type="component" value="Unassembled WGS sequence"/>
</dbReference>
<dbReference type="Pfam" id="PF07980">
    <property type="entry name" value="SusD_RagB"/>
    <property type="match status" value="1"/>
</dbReference>
<keyword evidence="5" id="KW-0998">Cell outer membrane</keyword>
<evidence type="ECO:0000256" key="2">
    <source>
        <dbReference type="ARBA" id="ARBA00006275"/>
    </source>
</evidence>
<dbReference type="Pfam" id="PF14322">
    <property type="entry name" value="SusD-like_3"/>
    <property type="match status" value="1"/>
</dbReference>
<dbReference type="Gene3D" id="1.25.40.390">
    <property type="match status" value="1"/>
</dbReference>
<evidence type="ECO:0000256" key="5">
    <source>
        <dbReference type="ARBA" id="ARBA00023237"/>
    </source>
</evidence>
<organism evidence="9 10">
    <name type="scientific">Gelidibacter maritimus</name>
    <dbReference type="NCBI Taxonomy" id="2761487"/>
    <lineage>
        <taxon>Bacteria</taxon>
        <taxon>Pseudomonadati</taxon>
        <taxon>Bacteroidota</taxon>
        <taxon>Flavobacteriia</taxon>
        <taxon>Flavobacteriales</taxon>
        <taxon>Flavobacteriaceae</taxon>
        <taxon>Gelidibacter</taxon>
    </lineage>
</organism>
<accession>A0A7W2M3J6</accession>
<dbReference type="GO" id="GO:0009279">
    <property type="term" value="C:cell outer membrane"/>
    <property type="evidence" value="ECO:0007669"/>
    <property type="project" value="UniProtKB-SubCell"/>
</dbReference>
<keyword evidence="10" id="KW-1185">Reference proteome</keyword>
<dbReference type="InterPro" id="IPR012944">
    <property type="entry name" value="SusD_RagB_dom"/>
</dbReference>
<reference evidence="9 10" key="1">
    <citation type="submission" date="2020-07" db="EMBL/GenBank/DDBJ databases">
        <title>Bacterium isolated from marine sediment.</title>
        <authorList>
            <person name="Shang D."/>
        </authorList>
    </citation>
    <scope>NUCLEOTIDE SEQUENCE [LARGE SCALE GENOMIC DNA]</scope>
    <source>
        <strain evidence="9 10">F6074</strain>
    </source>
</reference>
<feature type="domain" description="SusD-like N-terminal" evidence="8">
    <location>
        <begin position="48"/>
        <end position="243"/>
    </location>
</feature>
<evidence type="ECO:0000256" key="4">
    <source>
        <dbReference type="ARBA" id="ARBA00023136"/>
    </source>
</evidence>
<gene>
    <name evidence="9" type="ORF">H3Z82_04830</name>
</gene>
<proteinExistence type="inferred from homology"/>
<dbReference type="Gene3D" id="1.25.40.900">
    <property type="match status" value="1"/>
</dbReference>
<feature type="signal peptide" evidence="6">
    <location>
        <begin position="1"/>
        <end position="20"/>
    </location>
</feature>
<keyword evidence="4" id="KW-0472">Membrane</keyword>
<evidence type="ECO:0000256" key="3">
    <source>
        <dbReference type="ARBA" id="ARBA00022729"/>
    </source>
</evidence>
<evidence type="ECO:0000256" key="6">
    <source>
        <dbReference type="SAM" id="SignalP"/>
    </source>
</evidence>
<dbReference type="AlphaFoldDB" id="A0A7W2M3J6"/>